<name>M5S9P4_9BACT</name>
<dbReference type="PATRIC" id="fig|1263868.3.peg.5491"/>
<sequence length="112" mass="12689">MPLAFLLLLRRRCRQAIAWQISMAVLATLPIYVASSGPFNMFVMQYTFTEASLPTAFALKVGHVFYVPLNYAIPSGPIGNAYEWYIGEWMEYGVQRVFGPLFDLVGEDFPDL</sequence>
<accession>M5S9P4</accession>
<dbReference type="AlphaFoldDB" id="M5S9P4"/>
<evidence type="ECO:0000313" key="2">
    <source>
        <dbReference type="Proteomes" id="UP000011996"/>
    </source>
</evidence>
<gene>
    <name evidence="1" type="ORF">RESH_05051</name>
</gene>
<reference evidence="1 2" key="1">
    <citation type="journal article" date="2013" name="Mar. Genomics">
        <title>Expression of sulfatases in Rhodopirellula baltica and the diversity of sulfatases in the genus Rhodopirellula.</title>
        <authorList>
            <person name="Wegner C.E."/>
            <person name="Richter-Heitmann T."/>
            <person name="Klindworth A."/>
            <person name="Klockow C."/>
            <person name="Richter M."/>
            <person name="Achstetter T."/>
            <person name="Glockner F.O."/>
            <person name="Harder J."/>
        </authorList>
    </citation>
    <scope>NUCLEOTIDE SEQUENCE [LARGE SCALE GENOMIC DNA]</scope>
    <source>
        <strain evidence="1 2">SH398</strain>
    </source>
</reference>
<dbReference type="STRING" id="1263868.RESH_05051"/>
<protein>
    <submittedName>
        <fullName evidence="1">Uncharacterized protein</fullName>
    </submittedName>
</protein>
<comment type="caution">
    <text evidence="1">The sequence shown here is derived from an EMBL/GenBank/DDBJ whole genome shotgun (WGS) entry which is preliminary data.</text>
</comment>
<dbReference type="EMBL" id="ANOF01000158">
    <property type="protein sequence ID" value="EMI24372.1"/>
    <property type="molecule type" value="Genomic_DNA"/>
</dbReference>
<dbReference type="Proteomes" id="UP000011996">
    <property type="component" value="Unassembled WGS sequence"/>
</dbReference>
<proteinExistence type="predicted"/>
<organism evidence="1 2">
    <name type="scientific">Rhodopirellula europaea SH398</name>
    <dbReference type="NCBI Taxonomy" id="1263868"/>
    <lineage>
        <taxon>Bacteria</taxon>
        <taxon>Pseudomonadati</taxon>
        <taxon>Planctomycetota</taxon>
        <taxon>Planctomycetia</taxon>
        <taxon>Pirellulales</taxon>
        <taxon>Pirellulaceae</taxon>
        <taxon>Rhodopirellula</taxon>
    </lineage>
</organism>
<evidence type="ECO:0000313" key="1">
    <source>
        <dbReference type="EMBL" id="EMI24372.1"/>
    </source>
</evidence>